<dbReference type="NCBIfam" id="TIGR00046">
    <property type="entry name" value="RsmE family RNA methyltransferase"/>
    <property type="match status" value="1"/>
</dbReference>
<dbReference type="CDD" id="cd18084">
    <property type="entry name" value="RsmE-like"/>
    <property type="match status" value="1"/>
</dbReference>
<evidence type="ECO:0000259" key="13">
    <source>
        <dbReference type="Pfam" id="PF04452"/>
    </source>
</evidence>
<evidence type="ECO:0000256" key="2">
    <source>
        <dbReference type="ARBA" id="ARBA00005528"/>
    </source>
</evidence>
<evidence type="ECO:0000256" key="10">
    <source>
        <dbReference type="ARBA" id="ARBA00025699"/>
    </source>
</evidence>
<organism evidence="15 16">
    <name type="scientific">Saxibacter everestensis</name>
    <dbReference type="NCBI Taxonomy" id="2909229"/>
    <lineage>
        <taxon>Bacteria</taxon>
        <taxon>Bacillati</taxon>
        <taxon>Actinomycetota</taxon>
        <taxon>Actinomycetes</taxon>
        <taxon>Micrococcales</taxon>
        <taxon>Brevibacteriaceae</taxon>
        <taxon>Saxibacter</taxon>
    </lineage>
</organism>
<keyword evidence="6 12" id="KW-0698">rRNA processing</keyword>
<dbReference type="EC" id="2.1.1.193" evidence="3 12"/>
<evidence type="ECO:0000256" key="3">
    <source>
        <dbReference type="ARBA" id="ARBA00012328"/>
    </source>
</evidence>
<evidence type="ECO:0000256" key="1">
    <source>
        <dbReference type="ARBA" id="ARBA00004496"/>
    </source>
</evidence>
<evidence type="ECO:0000313" key="15">
    <source>
        <dbReference type="EMBL" id="WGW13852.1"/>
    </source>
</evidence>
<dbReference type="GO" id="GO:0032259">
    <property type="term" value="P:methylation"/>
    <property type="evidence" value="ECO:0007669"/>
    <property type="project" value="UniProtKB-KW"/>
</dbReference>
<dbReference type="InterPro" id="IPR046886">
    <property type="entry name" value="RsmE_MTase_dom"/>
</dbReference>
<dbReference type="InterPro" id="IPR029028">
    <property type="entry name" value="Alpha/beta_knot_MTases"/>
</dbReference>
<evidence type="ECO:0000256" key="5">
    <source>
        <dbReference type="ARBA" id="ARBA00022490"/>
    </source>
</evidence>
<dbReference type="Pfam" id="PF04452">
    <property type="entry name" value="Methyltrans_RNA"/>
    <property type="match status" value="1"/>
</dbReference>
<dbReference type="NCBIfam" id="NF008693">
    <property type="entry name" value="PRK11713.2-3"/>
    <property type="match status" value="1"/>
</dbReference>
<evidence type="ECO:0000256" key="6">
    <source>
        <dbReference type="ARBA" id="ARBA00022552"/>
    </source>
</evidence>
<evidence type="ECO:0000256" key="9">
    <source>
        <dbReference type="ARBA" id="ARBA00022691"/>
    </source>
</evidence>
<dbReference type="RefSeq" id="WP_349640675.1">
    <property type="nucleotide sequence ID" value="NZ_CP090958.1"/>
</dbReference>
<feature type="domain" description="Ribosomal RNA small subunit methyltransferase E PUA-like" evidence="14">
    <location>
        <begin position="25"/>
        <end position="67"/>
    </location>
</feature>
<keyword evidence="16" id="KW-1185">Reference proteome</keyword>
<evidence type="ECO:0000313" key="16">
    <source>
        <dbReference type="Proteomes" id="UP001209083"/>
    </source>
</evidence>
<dbReference type="InterPro" id="IPR046887">
    <property type="entry name" value="RsmE_PUA-like"/>
</dbReference>
<evidence type="ECO:0000256" key="8">
    <source>
        <dbReference type="ARBA" id="ARBA00022679"/>
    </source>
</evidence>
<gene>
    <name evidence="15" type="ORF">LWF01_08975</name>
</gene>
<dbReference type="InterPro" id="IPR006700">
    <property type="entry name" value="RsmE"/>
</dbReference>
<accession>A0ABY8QXU9</accession>
<evidence type="ECO:0000256" key="4">
    <source>
        <dbReference type="ARBA" id="ARBA00013673"/>
    </source>
</evidence>
<keyword evidence="9 12" id="KW-0949">S-adenosyl-L-methionine</keyword>
<evidence type="ECO:0000256" key="12">
    <source>
        <dbReference type="PIRNR" id="PIRNR015601"/>
    </source>
</evidence>
<dbReference type="SUPFAM" id="SSF88697">
    <property type="entry name" value="PUA domain-like"/>
    <property type="match status" value="1"/>
</dbReference>
<comment type="catalytic activity">
    <reaction evidence="11 12">
        <text>uridine(1498) in 16S rRNA + S-adenosyl-L-methionine = N(3)-methyluridine(1498) in 16S rRNA + S-adenosyl-L-homocysteine + H(+)</text>
        <dbReference type="Rhea" id="RHEA:42920"/>
        <dbReference type="Rhea" id="RHEA-COMP:10283"/>
        <dbReference type="Rhea" id="RHEA-COMP:10284"/>
        <dbReference type="ChEBI" id="CHEBI:15378"/>
        <dbReference type="ChEBI" id="CHEBI:57856"/>
        <dbReference type="ChEBI" id="CHEBI:59789"/>
        <dbReference type="ChEBI" id="CHEBI:65315"/>
        <dbReference type="ChEBI" id="CHEBI:74502"/>
        <dbReference type="EC" id="2.1.1.193"/>
    </reaction>
</comment>
<dbReference type="EMBL" id="CP090958">
    <property type="protein sequence ID" value="WGW13852.1"/>
    <property type="molecule type" value="Genomic_DNA"/>
</dbReference>
<protein>
    <recommendedName>
        <fullName evidence="4 12">Ribosomal RNA small subunit methyltransferase E</fullName>
        <ecNumber evidence="3 12">2.1.1.193</ecNumber>
    </recommendedName>
</protein>
<dbReference type="SUPFAM" id="SSF75217">
    <property type="entry name" value="alpha/beta knot"/>
    <property type="match status" value="1"/>
</dbReference>
<dbReference type="PANTHER" id="PTHR30027">
    <property type="entry name" value="RIBOSOMAL RNA SMALL SUBUNIT METHYLTRANSFERASE E"/>
    <property type="match status" value="1"/>
</dbReference>
<reference evidence="15 16" key="1">
    <citation type="submission" date="2023-05" db="EMBL/GenBank/DDBJ databases">
        <title>Lithophilousrod everest ZFBP1038 complete genpme.</title>
        <authorList>
            <person name="Tian M."/>
        </authorList>
    </citation>
    <scope>NUCLEOTIDE SEQUENCE [LARGE SCALE GENOMIC DNA]</scope>
    <source>
        <strain evidence="15 16">ZFBP1038</strain>
    </source>
</reference>
<sequence>MTAPLFYSDELPSGVERGDSIGVGGEVAHHAVRVRRIAPGESIILSDGAGLGASCSVLRADPDRMSLSVDAVVRETPADQQFVLVQSLAKADRDLQAIESATEIGADAIIPLAAQRSIVSWPAKRAAKSQAKWKSTVRAAAQQSRRLWLPKVLALHTPKQLAALIADQPDVGAVVLHEDATLPFATFGRELKARQSGQTLLIVGPEGGFGDEELELFTAAGATTAKLGPHVLRSSTAGPVALSVLLAAIGRWD</sequence>
<dbReference type="Gene3D" id="2.40.240.20">
    <property type="entry name" value="Hypothetical PUA domain-like, domain 1"/>
    <property type="match status" value="1"/>
</dbReference>
<dbReference type="Proteomes" id="UP001209083">
    <property type="component" value="Chromosome"/>
</dbReference>
<proteinExistence type="inferred from homology"/>
<dbReference type="PANTHER" id="PTHR30027:SF3">
    <property type="entry name" value="16S RRNA (URACIL(1498)-N(3))-METHYLTRANSFERASE"/>
    <property type="match status" value="1"/>
</dbReference>
<dbReference type="InterPro" id="IPR015947">
    <property type="entry name" value="PUA-like_sf"/>
</dbReference>
<comment type="subcellular location">
    <subcellularLocation>
        <location evidence="1 12">Cytoplasm</location>
    </subcellularLocation>
</comment>
<dbReference type="Gene3D" id="3.40.1280.10">
    <property type="match status" value="1"/>
</dbReference>
<evidence type="ECO:0000259" key="14">
    <source>
        <dbReference type="Pfam" id="PF20260"/>
    </source>
</evidence>
<name>A0ABY8QXU9_9MICO</name>
<comment type="similarity">
    <text evidence="2 12">Belongs to the RNA methyltransferase RsmE family.</text>
</comment>
<dbReference type="InterPro" id="IPR029026">
    <property type="entry name" value="tRNA_m1G_MTases_N"/>
</dbReference>
<dbReference type="PIRSF" id="PIRSF015601">
    <property type="entry name" value="MTase_slr0722"/>
    <property type="match status" value="1"/>
</dbReference>
<feature type="domain" description="Ribosomal RNA small subunit methyltransferase E methyltransferase" evidence="13">
    <location>
        <begin position="80"/>
        <end position="245"/>
    </location>
</feature>
<dbReference type="GO" id="GO:0008168">
    <property type="term" value="F:methyltransferase activity"/>
    <property type="evidence" value="ECO:0007669"/>
    <property type="project" value="UniProtKB-KW"/>
</dbReference>
<keyword evidence="5 12" id="KW-0963">Cytoplasm</keyword>
<keyword evidence="7 12" id="KW-0489">Methyltransferase</keyword>
<evidence type="ECO:0000256" key="11">
    <source>
        <dbReference type="ARBA" id="ARBA00047944"/>
    </source>
</evidence>
<keyword evidence="8 12" id="KW-0808">Transferase</keyword>
<dbReference type="Pfam" id="PF20260">
    <property type="entry name" value="PUA_4"/>
    <property type="match status" value="1"/>
</dbReference>
<evidence type="ECO:0000256" key="7">
    <source>
        <dbReference type="ARBA" id="ARBA00022603"/>
    </source>
</evidence>
<comment type="function">
    <text evidence="10 12">Specifically methylates the N3 position of the uracil ring of uridine 1498 (m3U1498) in 16S rRNA. Acts on the fully assembled 30S ribosomal subunit.</text>
</comment>